<dbReference type="EMBL" id="CP144539">
    <property type="protein sequence ID" value="WWC65086.1"/>
    <property type="molecule type" value="Genomic_DNA"/>
</dbReference>
<dbReference type="RefSeq" id="XP_065825715.1">
    <property type="nucleotide sequence ID" value="XM_065969643.1"/>
</dbReference>
<dbReference type="GeneID" id="28971406"/>
<reference evidence="1" key="1">
    <citation type="submission" date="2013-07" db="EMBL/GenBank/DDBJ databases">
        <authorList>
            <consortium name="The Broad Institute Genome Sequencing Platform"/>
            <person name="Cuomo C."/>
            <person name="Litvintseva A."/>
            <person name="Chen Y."/>
            <person name="Heitman J."/>
            <person name="Sun S."/>
            <person name="Springer D."/>
            <person name="Dromer F."/>
            <person name="Young S.K."/>
            <person name="Zeng Q."/>
            <person name="Gargeya S."/>
            <person name="Fitzgerald M."/>
            <person name="Abouelleil A."/>
            <person name="Alvarado L."/>
            <person name="Berlin A.M."/>
            <person name="Chapman S.B."/>
            <person name="Dewar J."/>
            <person name="Goldberg J."/>
            <person name="Griggs A."/>
            <person name="Gujja S."/>
            <person name="Hansen M."/>
            <person name="Howarth C."/>
            <person name="Imamovic A."/>
            <person name="Larimer J."/>
            <person name="McCowan C."/>
            <person name="Murphy C."/>
            <person name="Pearson M."/>
            <person name="Priest M."/>
            <person name="Roberts A."/>
            <person name="Saif S."/>
            <person name="Shea T."/>
            <person name="Sykes S."/>
            <person name="Wortman J."/>
            <person name="Nusbaum C."/>
            <person name="Birren B."/>
        </authorList>
    </citation>
    <scope>NUCLEOTIDE SEQUENCE</scope>
    <source>
        <strain evidence="1">CBS 10117</strain>
    </source>
</reference>
<protein>
    <submittedName>
        <fullName evidence="1">Uncharacterized protein</fullName>
    </submittedName>
</protein>
<organism evidence="1 2">
    <name type="scientific">Kwoniella dejecticola CBS 10117</name>
    <dbReference type="NCBI Taxonomy" id="1296121"/>
    <lineage>
        <taxon>Eukaryota</taxon>
        <taxon>Fungi</taxon>
        <taxon>Dikarya</taxon>
        <taxon>Basidiomycota</taxon>
        <taxon>Agaricomycotina</taxon>
        <taxon>Tremellomycetes</taxon>
        <taxon>Tremellales</taxon>
        <taxon>Cryptococcaceae</taxon>
        <taxon>Kwoniella</taxon>
    </lineage>
</organism>
<sequence length="169" mass="17865">MQSAPPNTHAGNDHKLTTGYDANHGVDQLRYKQDTPLWKRLRQHSLTQMIFIPIQAFCGPALSDAIGGLGGGGLVTPKTSNVRFALHNGVEAIIIGAATFPLLGSAYYCNSQFNNQWFLMATAPFTGTGMAFWNTAEGASRNGGQLVEGAINLAKNSTRNAGGGISPST</sequence>
<accession>A0AAJ8MIW0</accession>
<dbReference type="KEGG" id="kdj:28971406"/>
<reference evidence="1" key="2">
    <citation type="submission" date="2024-02" db="EMBL/GenBank/DDBJ databases">
        <title>Comparative genomics of Cryptococcus and Kwoniella reveals pathogenesis evolution and contrasting modes of karyotype evolution via chromosome fusion or intercentromeric recombination.</title>
        <authorList>
            <person name="Coelho M.A."/>
            <person name="David-Palma M."/>
            <person name="Shea T."/>
            <person name="Bowers K."/>
            <person name="McGinley-Smith S."/>
            <person name="Mohammad A.W."/>
            <person name="Gnirke A."/>
            <person name="Yurkov A.M."/>
            <person name="Nowrousian M."/>
            <person name="Sun S."/>
            <person name="Cuomo C.A."/>
            <person name="Heitman J."/>
        </authorList>
    </citation>
    <scope>NUCLEOTIDE SEQUENCE</scope>
    <source>
        <strain evidence="1">CBS 10117</strain>
    </source>
</reference>
<dbReference type="AlphaFoldDB" id="A0AAJ8MIW0"/>
<gene>
    <name evidence="1" type="ORF">I303_107700</name>
</gene>
<evidence type="ECO:0000313" key="2">
    <source>
        <dbReference type="Proteomes" id="UP000078595"/>
    </source>
</evidence>
<proteinExistence type="predicted"/>
<name>A0AAJ8MIW0_9TREE</name>
<keyword evidence="2" id="KW-1185">Reference proteome</keyword>
<evidence type="ECO:0000313" key="1">
    <source>
        <dbReference type="EMBL" id="WWC65086.1"/>
    </source>
</evidence>
<dbReference type="Proteomes" id="UP000078595">
    <property type="component" value="Chromosome 10"/>
</dbReference>